<evidence type="ECO:0000313" key="7">
    <source>
        <dbReference type="WBParaSite" id="Hba_18556"/>
    </source>
</evidence>
<keyword evidence="2 3" id="KW-1015">Disulfide bond</keyword>
<dbReference type="AlphaFoldDB" id="A0A1I7XM02"/>
<sequence length="262" mass="29579">MLYYYEETRSRKALSAMRVVLLFLLMSQCYAENKSFSDPTGIIYSPNYPDDYDNQLNVYYTISVAPGYYIHFTLLDFITEACCDKLYIWNGNDLSQPTIANISGDSTGLTFDSSGHIVTMLFNTDFTGTYKGFAIRYESLPSDVPYQLSNACASVLHTSALGFITSPNWPANYPNNISCNYLIAVPEGRVKLTFVAFNTEACCDKVEIYDGSNATYHKFAELSGDSLVNMTFYSSQSNMFLTFYSDYTLNEKGFSAFYMMVN</sequence>
<dbReference type="InterPro" id="IPR035914">
    <property type="entry name" value="Sperma_CUB_dom_sf"/>
</dbReference>
<evidence type="ECO:0000259" key="5">
    <source>
        <dbReference type="PROSITE" id="PS01180"/>
    </source>
</evidence>
<keyword evidence="6" id="KW-1185">Reference proteome</keyword>
<dbReference type="WBParaSite" id="Hba_18556">
    <property type="protein sequence ID" value="Hba_18556"/>
    <property type="gene ID" value="Hba_18556"/>
</dbReference>
<accession>A0A1I7XM02</accession>
<keyword evidence="1" id="KW-0677">Repeat</keyword>
<dbReference type="SMART" id="SM00042">
    <property type="entry name" value="CUB"/>
    <property type="match status" value="2"/>
</dbReference>
<proteinExistence type="predicted"/>
<comment type="caution">
    <text evidence="3">Lacks conserved residue(s) required for the propagation of feature annotation.</text>
</comment>
<evidence type="ECO:0000256" key="4">
    <source>
        <dbReference type="SAM" id="SignalP"/>
    </source>
</evidence>
<reference evidence="7" key="1">
    <citation type="submission" date="2016-11" db="UniProtKB">
        <authorList>
            <consortium name="WormBaseParasite"/>
        </authorList>
    </citation>
    <scope>IDENTIFICATION</scope>
</reference>
<feature type="disulfide bond" evidence="3">
    <location>
        <begin position="152"/>
        <end position="179"/>
    </location>
</feature>
<dbReference type="PANTHER" id="PTHR24251">
    <property type="entry name" value="OVOCHYMASE-RELATED"/>
    <property type="match status" value="1"/>
</dbReference>
<dbReference type="SUPFAM" id="SSF49854">
    <property type="entry name" value="Spermadhesin, CUB domain"/>
    <property type="match status" value="2"/>
</dbReference>
<dbReference type="CDD" id="cd00041">
    <property type="entry name" value="CUB"/>
    <property type="match status" value="2"/>
</dbReference>
<dbReference type="InterPro" id="IPR000859">
    <property type="entry name" value="CUB_dom"/>
</dbReference>
<organism evidence="6 7">
    <name type="scientific">Heterorhabditis bacteriophora</name>
    <name type="common">Entomopathogenic nematode worm</name>
    <dbReference type="NCBI Taxonomy" id="37862"/>
    <lineage>
        <taxon>Eukaryota</taxon>
        <taxon>Metazoa</taxon>
        <taxon>Ecdysozoa</taxon>
        <taxon>Nematoda</taxon>
        <taxon>Chromadorea</taxon>
        <taxon>Rhabditida</taxon>
        <taxon>Rhabditina</taxon>
        <taxon>Rhabditomorpha</taxon>
        <taxon>Strongyloidea</taxon>
        <taxon>Heterorhabditidae</taxon>
        <taxon>Heterorhabditis</taxon>
    </lineage>
</organism>
<keyword evidence="4" id="KW-0732">Signal</keyword>
<feature type="domain" description="CUB" evidence="5">
    <location>
        <begin position="29"/>
        <end position="140"/>
    </location>
</feature>
<name>A0A1I7XM02_HETBA</name>
<evidence type="ECO:0000256" key="2">
    <source>
        <dbReference type="ARBA" id="ARBA00023157"/>
    </source>
</evidence>
<evidence type="ECO:0000313" key="6">
    <source>
        <dbReference type="Proteomes" id="UP000095283"/>
    </source>
</evidence>
<feature type="chain" id="PRO_5009311355" evidence="4">
    <location>
        <begin position="32"/>
        <end position="262"/>
    </location>
</feature>
<feature type="domain" description="CUB" evidence="5">
    <location>
        <begin position="152"/>
        <end position="261"/>
    </location>
</feature>
<evidence type="ECO:0000256" key="1">
    <source>
        <dbReference type="ARBA" id="ARBA00022737"/>
    </source>
</evidence>
<dbReference type="Pfam" id="PF00431">
    <property type="entry name" value="CUB"/>
    <property type="match status" value="2"/>
</dbReference>
<dbReference type="PROSITE" id="PS01180">
    <property type="entry name" value="CUB"/>
    <property type="match status" value="2"/>
</dbReference>
<feature type="signal peptide" evidence="4">
    <location>
        <begin position="1"/>
        <end position="31"/>
    </location>
</feature>
<evidence type="ECO:0000256" key="3">
    <source>
        <dbReference type="PROSITE-ProRule" id="PRU00059"/>
    </source>
</evidence>
<dbReference type="Proteomes" id="UP000095283">
    <property type="component" value="Unplaced"/>
</dbReference>
<dbReference type="Gene3D" id="2.60.120.290">
    <property type="entry name" value="Spermadhesin, CUB domain"/>
    <property type="match status" value="2"/>
</dbReference>
<dbReference type="PANTHER" id="PTHR24251:SF30">
    <property type="entry name" value="MEMBRANE FRIZZLED-RELATED PROTEIN"/>
    <property type="match status" value="1"/>
</dbReference>
<protein>
    <submittedName>
        <fullName evidence="7">CUB domain-containing protein</fullName>
    </submittedName>
</protein>